<dbReference type="CDD" id="cd01366">
    <property type="entry name" value="KISc_C_terminal"/>
    <property type="match status" value="1"/>
</dbReference>
<dbReference type="InterPro" id="IPR027417">
    <property type="entry name" value="P-loop_NTPase"/>
</dbReference>
<evidence type="ECO:0000256" key="3">
    <source>
        <dbReference type="ARBA" id="ARBA00022741"/>
    </source>
</evidence>
<keyword evidence="5 6" id="KW-0505">Motor protein</keyword>
<feature type="compositionally biased region" description="Basic and acidic residues" evidence="9">
    <location>
        <begin position="39"/>
        <end position="56"/>
    </location>
</feature>
<comment type="similarity">
    <text evidence="1">Belongs to the TRAFAC class myosin-kinesin ATPase superfamily. Kinesin family. KIN-14 subfamily.</text>
</comment>
<dbReference type="InterPro" id="IPR001752">
    <property type="entry name" value="Kinesin_motor_dom"/>
</dbReference>
<dbReference type="Gene3D" id="3.40.850.10">
    <property type="entry name" value="Kinesin motor domain"/>
    <property type="match status" value="1"/>
</dbReference>
<feature type="region of interest" description="Disordered" evidence="9">
    <location>
        <begin position="1"/>
        <end position="110"/>
    </location>
</feature>
<feature type="domain" description="Kinesin motor" evidence="10">
    <location>
        <begin position="461"/>
        <end position="797"/>
    </location>
</feature>
<feature type="binding site" evidence="6">
    <location>
        <begin position="556"/>
        <end position="563"/>
    </location>
    <ligand>
        <name>ATP</name>
        <dbReference type="ChEBI" id="CHEBI:30616"/>
    </ligand>
</feature>
<evidence type="ECO:0000256" key="7">
    <source>
        <dbReference type="RuleBase" id="RU000394"/>
    </source>
</evidence>
<dbReference type="InterPro" id="IPR027640">
    <property type="entry name" value="Kinesin-like_fam"/>
</dbReference>
<evidence type="ECO:0000313" key="12">
    <source>
        <dbReference type="Proteomes" id="UP001054857"/>
    </source>
</evidence>
<keyword evidence="8" id="KW-0175">Coiled coil</keyword>
<sequence length="811" mass="89764">MDDRRESRIPRPGFGGGFAAGAKPLETSRNANTSAAGGLDRKRKAEAPADMTETKRPNFSASQGPARPTRSNTTGGRSTSLQQGASARAGPSHGQPANQLPPVMEEEGWDAIRDRTGQSEEQVLDKVATFSKGAKPERKVEAYISLVKEMRALAKHLKVARDRLAEESEQWKKSSEELSEKVEETQQKMAELAGLLSNLESRKDELEKLLAEKEQTVASLHMDLQGLKADLQRATQQLEDCNRKNAELEESCRTNMQYNSQLQGYNSQLQAQVEAEKVKRDELQRAKDELQGQVARLTGDFSSTKNQLALEREQVGKMREEREAAVRDLSTLRLDIDNMRVERERALAEAAKAKEDLEKLRAVGGRSLETLETLTNEKATMEAQMTLQQKLITSMREELAGAKQGQAMSDAQAETRAAQNAELKAQVENLQTALADAERRIYEGELMRRKLHNIIQDLKGNIRVYCRVRPVSSAEAADSSHDSEMSLDFPATGDLVERGLTVTVPSSSAGQAPQKHNFAFDRVFLPGTTQQNVFDEISELVQSALDGHKVCIFAYGQTGSGKTFTMLGNREQPGVIPRAMKQIFENGQRLAAQDWHFNMQASMLEIYNEDIRDLLSRKKDESKKHQVSHDSNGVTTVSELTVVDINRPETVEQLLAQAMEKRSVGCTALNEQSSRSHMVFIMRIEGHNKTTDVKVSGVLNLIDLAGSERVKESGATGLRLKEAQAINKSLSSLGDVIMAIANKQDHVPFRNSKLTYLLQPCLGGDAKTLMFLNVAPTREFAHESLCSLRFGAKVNACEINAPKKNVVVPRG</sequence>
<feature type="coiled-coil region" evidence="8">
    <location>
        <begin position="329"/>
        <end position="440"/>
    </location>
</feature>
<keyword evidence="12" id="KW-1185">Reference proteome</keyword>
<dbReference type="Proteomes" id="UP001054857">
    <property type="component" value="Unassembled WGS sequence"/>
</dbReference>
<dbReference type="SMART" id="SM00129">
    <property type="entry name" value="KISc"/>
    <property type="match status" value="1"/>
</dbReference>
<comment type="caution">
    <text evidence="11">The sequence shown here is derived from an EMBL/GenBank/DDBJ whole genome shotgun (WGS) entry which is preliminary data.</text>
</comment>
<feature type="compositionally biased region" description="Low complexity" evidence="9">
    <location>
        <begin position="69"/>
        <end position="80"/>
    </location>
</feature>
<dbReference type="GO" id="GO:0003777">
    <property type="term" value="F:microtubule motor activity"/>
    <property type="evidence" value="ECO:0007669"/>
    <property type="project" value="InterPro"/>
</dbReference>
<evidence type="ECO:0000256" key="4">
    <source>
        <dbReference type="ARBA" id="ARBA00022840"/>
    </source>
</evidence>
<proteinExistence type="inferred from homology"/>
<keyword evidence="4 6" id="KW-0067">ATP-binding</keyword>
<feature type="coiled-coil region" evidence="8">
    <location>
        <begin position="147"/>
        <end position="300"/>
    </location>
</feature>
<dbReference type="SUPFAM" id="SSF52540">
    <property type="entry name" value="P-loop containing nucleoside triphosphate hydrolases"/>
    <property type="match status" value="1"/>
</dbReference>
<dbReference type="InterPro" id="IPR036961">
    <property type="entry name" value="Kinesin_motor_dom_sf"/>
</dbReference>
<evidence type="ECO:0000256" key="5">
    <source>
        <dbReference type="ARBA" id="ARBA00023175"/>
    </source>
</evidence>
<keyword evidence="2 7" id="KW-0493">Microtubule</keyword>
<dbReference type="PROSITE" id="PS50067">
    <property type="entry name" value="KINESIN_MOTOR_2"/>
    <property type="match status" value="1"/>
</dbReference>
<gene>
    <name evidence="11" type="ORF">Agub_g12436</name>
</gene>
<evidence type="ECO:0000256" key="6">
    <source>
        <dbReference type="PROSITE-ProRule" id="PRU00283"/>
    </source>
</evidence>
<organism evidence="11 12">
    <name type="scientific">Astrephomene gubernaculifera</name>
    <dbReference type="NCBI Taxonomy" id="47775"/>
    <lineage>
        <taxon>Eukaryota</taxon>
        <taxon>Viridiplantae</taxon>
        <taxon>Chlorophyta</taxon>
        <taxon>core chlorophytes</taxon>
        <taxon>Chlorophyceae</taxon>
        <taxon>CS clade</taxon>
        <taxon>Chlamydomonadales</taxon>
        <taxon>Astrephomenaceae</taxon>
        <taxon>Astrephomene</taxon>
    </lineage>
</organism>
<evidence type="ECO:0000256" key="1">
    <source>
        <dbReference type="ARBA" id="ARBA00010899"/>
    </source>
</evidence>
<dbReference type="PROSITE" id="PS00411">
    <property type="entry name" value="KINESIN_MOTOR_1"/>
    <property type="match status" value="1"/>
</dbReference>
<dbReference type="Pfam" id="PF00225">
    <property type="entry name" value="Kinesin"/>
    <property type="match status" value="1"/>
</dbReference>
<accession>A0AAD3DYA1</accession>
<evidence type="ECO:0000313" key="11">
    <source>
        <dbReference type="EMBL" id="GFR50250.1"/>
    </source>
</evidence>
<name>A0AAD3DYA1_9CHLO</name>
<dbReference type="GO" id="GO:0007018">
    <property type="term" value="P:microtubule-based movement"/>
    <property type="evidence" value="ECO:0007669"/>
    <property type="project" value="InterPro"/>
</dbReference>
<evidence type="ECO:0000256" key="8">
    <source>
        <dbReference type="SAM" id="Coils"/>
    </source>
</evidence>
<evidence type="ECO:0000256" key="2">
    <source>
        <dbReference type="ARBA" id="ARBA00022701"/>
    </source>
</evidence>
<dbReference type="PRINTS" id="PR00380">
    <property type="entry name" value="KINESINHEAVY"/>
</dbReference>
<dbReference type="GO" id="GO:0005524">
    <property type="term" value="F:ATP binding"/>
    <property type="evidence" value="ECO:0007669"/>
    <property type="project" value="UniProtKB-UniRule"/>
</dbReference>
<dbReference type="GO" id="GO:0005874">
    <property type="term" value="C:microtubule"/>
    <property type="evidence" value="ECO:0007669"/>
    <property type="project" value="UniProtKB-KW"/>
</dbReference>
<dbReference type="GO" id="GO:0008017">
    <property type="term" value="F:microtubule binding"/>
    <property type="evidence" value="ECO:0007669"/>
    <property type="project" value="InterPro"/>
</dbReference>
<dbReference type="FunFam" id="3.40.850.10:FF:000113">
    <property type="entry name" value="Kinesin-like protein"/>
    <property type="match status" value="1"/>
</dbReference>
<keyword evidence="3 6" id="KW-0547">Nucleotide-binding</keyword>
<dbReference type="EMBL" id="BMAR01000036">
    <property type="protein sequence ID" value="GFR50250.1"/>
    <property type="molecule type" value="Genomic_DNA"/>
</dbReference>
<dbReference type="InterPro" id="IPR019821">
    <property type="entry name" value="Kinesin_motor_CS"/>
</dbReference>
<evidence type="ECO:0000256" key="9">
    <source>
        <dbReference type="SAM" id="MobiDB-lite"/>
    </source>
</evidence>
<reference evidence="11 12" key="1">
    <citation type="journal article" date="2021" name="Sci. Rep.">
        <title>Genome sequencing of the multicellular alga Astrephomene provides insights into convergent evolution of germ-soma differentiation.</title>
        <authorList>
            <person name="Yamashita S."/>
            <person name="Yamamoto K."/>
            <person name="Matsuzaki R."/>
            <person name="Suzuki S."/>
            <person name="Yamaguchi H."/>
            <person name="Hirooka S."/>
            <person name="Minakuchi Y."/>
            <person name="Miyagishima S."/>
            <person name="Kawachi M."/>
            <person name="Toyoda A."/>
            <person name="Nozaki H."/>
        </authorList>
    </citation>
    <scope>NUCLEOTIDE SEQUENCE [LARGE SCALE GENOMIC DNA]</scope>
    <source>
        <strain evidence="11 12">NIES-4017</strain>
    </source>
</reference>
<evidence type="ECO:0000259" key="10">
    <source>
        <dbReference type="PROSITE" id="PS50067"/>
    </source>
</evidence>
<dbReference type="PANTHER" id="PTHR47972">
    <property type="entry name" value="KINESIN-LIKE PROTEIN KLP-3"/>
    <property type="match status" value="1"/>
</dbReference>
<dbReference type="AlphaFoldDB" id="A0AAD3DYA1"/>
<protein>
    <recommendedName>
        <fullName evidence="7">Kinesin-like protein</fullName>
    </recommendedName>
</protein>
<dbReference type="PANTHER" id="PTHR47972:SF45">
    <property type="entry name" value="PROTEIN CLARET SEGREGATIONAL"/>
    <property type="match status" value="1"/>
</dbReference>